<keyword evidence="1" id="KW-0472">Membrane</keyword>
<proteinExistence type="inferred from homology"/>
<dbReference type="GO" id="GO:0070679">
    <property type="term" value="F:inositol 1,4,5 trisphosphate binding"/>
    <property type="evidence" value="ECO:0007669"/>
    <property type="project" value="UniProtKB-UniRule"/>
</dbReference>
<evidence type="ECO:0000313" key="4">
    <source>
        <dbReference type="Proteomes" id="UP000728185"/>
    </source>
</evidence>
<comment type="similarity">
    <text evidence="1">Belongs to the InsP3 receptor family.</text>
</comment>
<comment type="subunit">
    <text evidence="1">Homotetramer.</text>
</comment>
<evidence type="ECO:0000313" key="3">
    <source>
        <dbReference type="EMBL" id="KAA0193920.1"/>
    </source>
</evidence>
<protein>
    <recommendedName>
        <fullName evidence="1">Inositol 1,4,5-trisphosphate receptor</fullName>
    </recommendedName>
</protein>
<keyword evidence="1" id="KW-0407">Ion channel</keyword>
<dbReference type="EMBL" id="LUCM01004720">
    <property type="protein sequence ID" value="KAA0193920.1"/>
    <property type="molecule type" value="Genomic_DNA"/>
</dbReference>
<accession>A0A8E0RU88</accession>
<keyword evidence="1" id="KW-0813">Transport</keyword>
<dbReference type="InterPro" id="IPR000699">
    <property type="entry name" value="RIH_dom"/>
</dbReference>
<organism evidence="3 4">
    <name type="scientific">Fasciolopsis buskii</name>
    <dbReference type="NCBI Taxonomy" id="27845"/>
    <lineage>
        <taxon>Eukaryota</taxon>
        <taxon>Metazoa</taxon>
        <taxon>Spiralia</taxon>
        <taxon>Lophotrochozoa</taxon>
        <taxon>Platyhelminthes</taxon>
        <taxon>Trematoda</taxon>
        <taxon>Digenea</taxon>
        <taxon>Plagiorchiida</taxon>
        <taxon>Echinostomata</taxon>
        <taxon>Echinostomatoidea</taxon>
        <taxon>Fasciolidae</taxon>
        <taxon>Fasciolopsis</taxon>
    </lineage>
</organism>
<sequence>MQSHIGLGISASDSITALLHNNRMLLEKHIGVREVSTFIRLLRENRDGRLENEEIYLIWKASDPSDKIFLPSFKENQSELDLTRVKLKLLELVHLAKSKNIQQKQSRWQVTEVNKSKETSTTSARATAILDYYAKQLKLFADLCRSRQYIAIHYLESRLPVDLVLRCTIDDRLPVFLRTINCNLLLHLHLDREPQEQYQPIQYARIWWDMDQVDDNGQRYVLCQTLHFYVLSVAPAERNCCPLSSMSFCLLICICLYVTW</sequence>
<feature type="domain" description="RIH" evidence="2">
    <location>
        <begin position="1"/>
        <end position="49"/>
    </location>
</feature>
<dbReference type="PANTHER" id="PTHR13715:SF102">
    <property type="entry name" value="INOSITOL 1,4,5-TRISPHOSPHATE RECEPTOR"/>
    <property type="match status" value="1"/>
</dbReference>
<keyword evidence="1" id="KW-0109">Calcium transport</keyword>
<dbReference type="OrthoDB" id="76898at2759"/>
<keyword evidence="1" id="KW-0107">Calcium channel</keyword>
<dbReference type="PANTHER" id="PTHR13715">
    <property type="entry name" value="RYANODINE RECEPTOR AND IP3 RECEPTOR"/>
    <property type="match status" value="1"/>
</dbReference>
<keyword evidence="4" id="KW-1185">Reference proteome</keyword>
<comment type="domain">
    <text evidence="1">The receptor contains a calcium channel in its C-terminal extremity. Its large N-terminal cytoplasmic region has the ligand-binding site in the N-terminus and modulatory sites in the middle portion immediately upstream of the channel region.</text>
</comment>
<gene>
    <name evidence="3" type="ORF">FBUS_00872</name>
</gene>
<dbReference type="GO" id="GO:0051209">
    <property type="term" value="P:release of sequestered calcium ion into cytosol"/>
    <property type="evidence" value="ECO:0007669"/>
    <property type="project" value="UniProtKB-UniRule"/>
</dbReference>
<dbReference type="InterPro" id="IPR000493">
    <property type="entry name" value="InsP3_rcpt"/>
</dbReference>
<dbReference type="InterPro" id="IPR015925">
    <property type="entry name" value="Ryanodine_IP3_receptor"/>
</dbReference>
<dbReference type="Pfam" id="PF01365">
    <property type="entry name" value="RYDR_ITPR"/>
    <property type="match status" value="1"/>
</dbReference>
<keyword evidence="1" id="KW-0256">Endoplasmic reticulum</keyword>
<dbReference type="GO" id="GO:0005789">
    <property type="term" value="C:endoplasmic reticulum membrane"/>
    <property type="evidence" value="ECO:0007669"/>
    <property type="project" value="UniProtKB-SubCell"/>
</dbReference>
<reference evidence="3" key="1">
    <citation type="submission" date="2019-05" db="EMBL/GenBank/DDBJ databases">
        <title>Annotation for the trematode Fasciolopsis buski.</title>
        <authorList>
            <person name="Choi Y.-J."/>
        </authorList>
    </citation>
    <scope>NUCLEOTIDE SEQUENCE</scope>
    <source>
        <strain evidence="3">HT</strain>
        <tissue evidence="3">Whole worm</tissue>
    </source>
</reference>
<keyword evidence="1" id="KW-1071">Ligand-gated ion channel</keyword>
<dbReference type="GO" id="GO:0005509">
    <property type="term" value="F:calcium ion binding"/>
    <property type="evidence" value="ECO:0007669"/>
    <property type="project" value="TreeGrafter"/>
</dbReference>
<comment type="caution">
    <text evidence="3">The sequence shown here is derived from an EMBL/GenBank/DDBJ whole genome shotgun (WGS) entry which is preliminary data.</text>
</comment>
<dbReference type="GO" id="GO:0005220">
    <property type="term" value="F:inositol 1,4,5-trisphosphate-gated calcium channel activity"/>
    <property type="evidence" value="ECO:0007669"/>
    <property type="project" value="UniProtKB-UniRule"/>
</dbReference>
<keyword evidence="1" id="KW-0675">Receptor</keyword>
<dbReference type="GO" id="GO:0016529">
    <property type="term" value="C:sarcoplasmic reticulum"/>
    <property type="evidence" value="ECO:0007669"/>
    <property type="project" value="TreeGrafter"/>
</dbReference>
<evidence type="ECO:0000259" key="2">
    <source>
        <dbReference type="Pfam" id="PF01365"/>
    </source>
</evidence>
<dbReference type="PRINTS" id="PR00779">
    <property type="entry name" value="INSP3RECEPTR"/>
</dbReference>
<dbReference type="Proteomes" id="UP000728185">
    <property type="component" value="Unassembled WGS sequence"/>
</dbReference>
<comment type="function">
    <text evidence="1">Receptor for inositol 1,4,5-trisphosphate, a second messenger that mediates the release of intracellular calcium.</text>
</comment>
<dbReference type="GO" id="GO:0035091">
    <property type="term" value="F:phosphatidylinositol binding"/>
    <property type="evidence" value="ECO:0007669"/>
    <property type="project" value="TreeGrafter"/>
</dbReference>
<keyword evidence="1" id="KW-0406">Ion transport</keyword>
<dbReference type="AlphaFoldDB" id="A0A8E0RU88"/>
<name>A0A8E0RU88_9TREM</name>
<dbReference type="GO" id="GO:0030667">
    <property type="term" value="C:secretory granule membrane"/>
    <property type="evidence" value="ECO:0007669"/>
    <property type="project" value="TreeGrafter"/>
</dbReference>
<comment type="subcellular location">
    <subcellularLocation>
        <location evidence="1">Endoplasmic reticulum membrane</location>
        <topology evidence="1">Multi-pass membrane protein</topology>
    </subcellularLocation>
</comment>
<evidence type="ECO:0000256" key="1">
    <source>
        <dbReference type="RuleBase" id="RU368044"/>
    </source>
</evidence>
<keyword evidence="1" id="KW-0106">Calcium</keyword>
<dbReference type="GO" id="GO:0005886">
    <property type="term" value="C:plasma membrane"/>
    <property type="evidence" value="ECO:0007669"/>
    <property type="project" value="TreeGrafter"/>
</dbReference>